<organism evidence="5 6">
    <name type="scientific">Marinobacter halodurans</name>
    <dbReference type="NCBI Taxonomy" id="2528979"/>
    <lineage>
        <taxon>Bacteria</taxon>
        <taxon>Pseudomonadati</taxon>
        <taxon>Pseudomonadota</taxon>
        <taxon>Gammaproteobacteria</taxon>
        <taxon>Pseudomonadales</taxon>
        <taxon>Marinobacteraceae</taxon>
        <taxon>Marinobacter</taxon>
    </lineage>
</organism>
<evidence type="ECO:0000256" key="3">
    <source>
        <dbReference type="ARBA" id="ARBA00023163"/>
    </source>
</evidence>
<dbReference type="PANTHER" id="PTHR43280:SF2">
    <property type="entry name" value="HTH-TYPE TRANSCRIPTIONAL REGULATOR EXSA"/>
    <property type="match status" value="1"/>
</dbReference>
<evidence type="ECO:0000256" key="2">
    <source>
        <dbReference type="ARBA" id="ARBA00023125"/>
    </source>
</evidence>
<keyword evidence="6" id="KW-1185">Reference proteome</keyword>
<evidence type="ECO:0000259" key="4">
    <source>
        <dbReference type="PROSITE" id="PS01124"/>
    </source>
</evidence>
<dbReference type="PROSITE" id="PS01124">
    <property type="entry name" value="HTH_ARAC_FAMILY_2"/>
    <property type="match status" value="1"/>
</dbReference>
<dbReference type="PRINTS" id="PR00032">
    <property type="entry name" value="HTHARAC"/>
</dbReference>
<gene>
    <name evidence="5" type="ORF">EZI54_14655</name>
</gene>
<keyword evidence="2" id="KW-0238">DNA-binding</keyword>
<dbReference type="Gene3D" id="3.40.50.2300">
    <property type="match status" value="1"/>
</dbReference>
<dbReference type="InterPro" id="IPR018060">
    <property type="entry name" value="HTH_AraC"/>
</dbReference>
<proteinExistence type="predicted"/>
<dbReference type="CDD" id="cd00156">
    <property type="entry name" value="REC"/>
    <property type="match status" value="1"/>
</dbReference>
<evidence type="ECO:0000313" key="6">
    <source>
        <dbReference type="Proteomes" id="UP000313645"/>
    </source>
</evidence>
<protein>
    <submittedName>
        <fullName evidence="5">AraC family transcriptional regulator</fullName>
    </submittedName>
</protein>
<dbReference type="InterPro" id="IPR009057">
    <property type="entry name" value="Homeodomain-like_sf"/>
</dbReference>
<accession>A0ABY1ZIJ5</accession>
<comment type="caution">
    <text evidence="5">The sequence shown here is derived from an EMBL/GenBank/DDBJ whole genome shotgun (WGS) entry which is preliminary data.</text>
</comment>
<evidence type="ECO:0000256" key="1">
    <source>
        <dbReference type="ARBA" id="ARBA00023015"/>
    </source>
</evidence>
<evidence type="ECO:0000313" key="5">
    <source>
        <dbReference type="EMBL" id="TBW54348.1"/>
    </source>
</evidence>
<dbReference type="PANTHER" id="PTHR43280">
    <property type="entry name" value="ARAC-FAMILY TRANSCRIPTIONAL REGULATOR"/>
    <property type="match status" value="1"/>
</dbReference>
<dbReference type="SUPFAM" id="SSF46689">
    <property type="entry name" value="Homeodomain-like"/>
    <property type="match status" value="2"/>
</dbReference>
<name>A0ABY1ZIJ5_9GAMM</name>
<dbReference type="EMBL" id="SJDL01000023">
    <property type="protein sequence ID" value="TBW54348.1"/>
    <property type="molecule type" value="Genomic_DNA"/>
</dbReference>
<dbReference type="InterPro" id="IPR011006">
    <property type="entry name" value="CheY-like_superfamily"/>
</dbReference>
<reference evidence="5 6" key="1">
    <citation type="submission" date="2019-02" db="EMBL/GenBank/DDBJ databases">
        <title>Marinobacter halodurans sp. nov., a marine bacterium isolated from sea tidal flat.</title>
        <authorList>
            <person name="Yoo Y."/>
            <person name="Lee D.W."/>
            <person name="Kim B.S."/>
            <person name="Kim J.-J."/>
        </authorList>
    </citation>
    <scope>NUCLEOTIDE SEQUENCE [LARGE SCALE GENOMIC DNA]</scope>
    <source>
        <strain evidence="5 6">YJ-S3-2</strain>
    </source>
</reference>
<sequence length="377" mass="43532">MHLHPEHLQPSRSANTQSIHIHPIRFCIFFRFITASCNLIKYRQIQSSIPRAFGIHDGIWPPVNLTGHAVIPISRVWPIHKNQKTVIRKSTAFLQYGCGVHRMKTVSVVLLDATQYGADPELAKMIETWFPVERRNKRSGLADIDANGKKPILCFEFDFPDISTLSLLNDTKRNHPSVPIIMFTEQHSEALAVWALRARVWDYFVKPALPEAVFSSLSMLTDAMSAPRKDSTRNLLTPPHQLPDDARFQKHRVIDKLVELAVAYIEQHLHEKLNQSDIAERCSTTSYHLSRIFKQTYGITFQDYIMRRRLDRAAELLRNASASVSDVCWTVGFRDASYFSKMFYRQTGLTPSQFRRQWLDSRREEHTDFGASLALRR</sequence>
<keyword evidence="1" id="KW-0805">Transcription regulation</keyword>
<dbReference type="Pfam" id="PF12833">
    <property type="entry name" value="HTH_18"/>
    <property type="match status" value="1"/>
</dbReference>
<keyword evidence="3" id="KW-0804">Transcription</keyword>
<feature type="domain" description="HTH araC/xylS-type" evidence="4">
    <location>
        <begin position="259"/>
        <end position="357"/>
    </location>
</feature>
<dbReference type="Proteomes" id="UP000313645">
    <property type="component" value="Unassembled WGS sequence"/>
</dbReference>
<dbReference type="Gene3D" id="1.10.10.60">
    <property type="entry name" value="Homeodomain-like"/>
    <property type="match status" value="2"/>
</dbReference>
<dbReference type="SMART" id="SM00342">
    <property type="entry name" value="HTH_ARAC"/>
    <property type="match status" value="1"/>
</dbReference>
<dbReference type="SUPFAM" id="SSF52172">
    <property type="entry name" value="CheY-like"/>
    <property type="match status" value="1"/>
</dbReference>
<dbReference type="InterPro" id="IPR020449">
    <property type="entry name" value="Tscrpt_reg_AraC-type_HTH"/>
</dbReference>